<accession>A0ABX0URP8</accession>
<dbReference type="EMBL" id="JAASQJ010000005">
    <property type="protein sequence ID" value="NIJ55668.1"/>
    <property type="molecule type" value="Genomic_DNA"/>
</dbReference>
<comment type="caution">
    <text evidence="1">The sequence shown here is derived from an EMBL/GenBank/DDBJ whole genome shotgun (WGS) entry which is preliminary data.</text>
</comment>
<reference evidence="1 2" key="1">
    <citation type="submission" date="2020-03" db="EMBL/GenBank/DDBJ databases">
        <title>Genomic Encyclopedia of Type Strains, Phase IV (KMG-IV): sequencing the most valuable type-strain genomes for metagenomic binning, comparative biology and taxonomic classification.</title>
        <authorList>
            <person name="Goeker M."/>
        </authorList>
    </citation>
    <scope>NUCLEOTIDE SEQUENCE [LARGE SCALE GENOMIC DNA]</scope>
    <source>
        <strain evidence="1 2">DSM 102865</strain>
    </source>
</reference>
<dbReference type="Proteomes" id="UP001179181">
    <property type="component" value="Unassembled WGS sequence"/>
</dbReference>
<name>A0ABX0URP8_9BACT</name>
<gene>
    <name evidence="1" type="ORF">FHS68_004857</name>
</gene>
<evidence type="ECO:0008006" key="3">
    <source>
        <dbReference type="Google" id="ProtNLM"/>
    </source>
</evidence>
<protein>
    <recommendedName>
        <fullName evidence="3">TonB C-terminal domain-containing protein</fullName>
    </recommendedName>
</protein>
<proteinExistence type="predicted"/>
<dbReference type="RefSeq" id="WP_167275799.1">
    <property type="nucleotide sequence ID" value="NZ_JAASQJ010000005.1"/>
</dbReference>
<evidence type="ECO:0000313" key="1">
    <source>
        <dbReference type="EMBL" id="NIJ55668.1"/>
    </source>
</evidence>
<sequence length="113" mass="12509">MNVIFLGLFLLLQRPQDKIQVQILERSGKASSEITDQLASILTYPQVLADGKGGIVVVQFYLTDGITIGRVKVFSGDFALNSDLVRQLTGKKLYQAEPGALNQYTVKLLFKPH</sequence>
<keyword evidence="2" id="KW-1185">Reference proteome</keyword>
<evidence type="ECO:0000313" key="2">
    <source>
        <dbReference type="Proteomes" id="UP001179181"/>
    </source>
</evidence>
<organism evidence="1 2">
    <name type="scientific">Dyadobacter arcticus</name>
    <dbReference type="NCBI Taxonomy" id="1078754"/>
    <lineage>
        <taxon>Bacteria</taxon>
        <taxon>Pseudomonadati</taxon>
        <taxon>Bacteroidota</taxon>
        <taxon>Cytophagia</taxon>
        <taxon>Cytophagales</taxon>
        <taxon>Spirosomataceae</taxon>
        <taxon>Dyadobacter</taxon>
    </lineage>
</organism>